<evidence type="ECO:0000313" key="2">
    <source>
        <dbReference type="EMBL" id="NEA24579.1"/>
    </source>
</evidence>
<dbReference type="AlphaFoldDB" id="A0A6L9QGH8"/>
<accession>A0A6L9QGH8</accession>
<dbReference type="Proteomes" id="UP000475532">
    <property type="component" value="Unassembled WGS sequence"/>
</dbReference>
<organism evidence="2 3">
    <name type="scientific">Actinomadura bangladeshensis</name>
    <dbReference type="NCBI Taxonomy" id="453573"/>
    <lineage>
        <taxon>Bacteria</taxon>
        <taxon>Bacillati</taxon>
        <taxon>Actinomycetota</taxon>
        <taxon>Actinomycetes</taxon>
        <taxon>Streptosporangiales</taxon>
        <taxon>Thermomonosporaceae</taxon>
        <taxon>Actinomadura</taxon>
    </lineage>
</organism>
<proteinExistence type="predicted"/>
<feature type="region of interest" description="Disordered" evidence="1">
    <location>
        <begin position="165"/>
        <end position="189"/>
    </location>
</feature>
<dbReference type="RefSeq" id="WP_163057764.1">
    <property type="nucleotide sequence ID" value="NZ_JAAGLI010000496.1"/>
</dbReference>
<evidence type="ECO:0000256" key="1">
    <source>
        <dbReference type="SAM" id="MobiDB-lite"/>
    </source>
</evidence>
<evidence type="ECO:0000313" key="3">
    <source>
        <dbReference type="Proteomes" id="UP000475532"/>
    </source>
</evidence>
<reference evidence="2 3" key="1">
    <citation type="submission" date="2020-01" db="EMBL/GenBank/DDBJ databases">
        <title>Insect and environment-associated Actinomycetes.</title>
        <authorList>
            <person name="Currrie C."/>
            <person name="Chevrette M."/>
            <person name="Carlson C."/>
            <person name="Stubbendieck R."/>
            <person name="Wendt-Pienkowski E."/>
        </authorList>
    </citation>
    <scope>NUCLEOTIDE SEQUENCE [LARGE SCALE GENOMIC DNA]</scope>
    <source>
        <strain evidence="2 3">SID10258</strain>
    </source>
</reference>
<sequence length="189" mass="19812">MAEPRTVALQISDGQFYLVDAGTQTALLYSAGSNGLVGVLGDGAACVCTGTLQGLVRLTAQATQEPPPPPSSDWEEVVEVGFHSPSGRFSINGVADGPPLPNLAAAGPGPYRVRVHARGRDTGHGIETVTDANDIVEEFLIICWPGDGDPETLHRTRDHVGIGLRAAQPHPNTMPPTRNTTADPTGRHP</sequence>
<comment type="caution">
    <text evidence="2">The sequence shown here is derived from an EMBL/GenBank/DDBJ whole genome shotgun (WGS) entry which is preliminary data.</text>
</comment>
<dbReference type="EMBL" id="JAAGLI010000496">
    <property type="protein sequence ID" value="NEA24579.1"/>
    <property type="molecule type" value="Genomic_DNA"/>
</dbReference>
<name>A0A6L9QGH8_9ACTN</name>
<protein>
    <submittedName>
        <fullName evidence="2">Uncharacterized protein</fullName>
    </submittedName>
</protein>
<gene>
    <name evidence="2" type="ORF">G3I70_19090</name>
</gene>